<evidence type="ECO:0000256" key="2">
    <source>
        <dbReference type="ARBA" id="ARBA00022833"/>
    </source>
</evidence>
<dbReference type="InterPro" id="IPR001138">
    <property type="entry name" value="Zn2Cys6_DnaBD"/>
</dbReference>
<dbReference type="Proteomes" id="UP001283341">
    <property type="component" value="Unassembled WGS sequence"/>
</dbReference>
<feature type="domain" description="Zn(2)-C6 fungal-type" evidence="8">
    <location>
        <begin position="7"/>
        <end position="35"/>
    </location>
</feature>
<dbReference type="AlphaFoldDB" id="A0AAE0IBC1"/>
<evidence type="ECO:0000256" key="3">
    <source>
        <dbReference type="ARBA" id="ARBA00023015"/>
    </source>
</evidence>
<dbReference type="GO" id="GO:0000981">
    <property type="term" value="F:DNA-binding transcription factor activity, RNA polymerase II-specific"/>
    <property type="evidence" value="ECO:0007669"/>
    <property type="project" value="InterPro"/>
</dbReference>
<dbReference type="Pfam" id="PF00172">
    <property type="entry name" value="Zn_clus"/>
    <property type="match status" value="1"/>
</dbReference>
<evidence type="ECO:0000259" key="8">
    <source>
        <dbReference type="PROSITE" id="PS50048"/>
    </source>
</evidence>
<dbReference type="PANTHER" id="PTHR37534:SF20">
    <property type="entry name" value="PRO1A C6 ZINK-FINGER PROTEIN"/>
    <property type="match status" value="1"/>
</dbReference>
<evidence type="ECO:0000313" key="10">
    <source>
        <dbReference type="Proteomes" id="UP001283341"/>
    </source>
</evidence>
<evidence type="ECO:0000256" key="7">
    <source>
        <dbReference type="SAM" id="MobiDB-lite"/>
    </source>
</evidence>
<dbReference type="SMART" id="SM00066">
    <property type="entry name" value="GAL4"/>
    <property type="match status" value="1"/>
</dbReference>
<dbReference type="GO" id="GO:0003677">
    <property type="term" value="F:DNA binding"/>
    <property type="evidence" value="ECO:0007669"/>
    <property type="project" value="UniProtKB-KW"/>
</dbReference>
<dbReference type="PANTHER" id="PTHR37534">
    <property type="entry name" value="TRANSCRIPTIONAL ACTIVATOR PROTEIN UGA3"/>
    <property type="match status" value="1"/>
</dbReference>
<dbReference type="GO" id="GO:0008270">
    <property type="term" value="F:zinc ion binding"/>
    <property type="evidence" value="ECO:0007669"/>
    <property type="project" value="InterPro"/>
</dbReference>
<evidence type="ECO:0000256" key="1">
    <source>
        <dbReference type="ARBA" id="ARBA00004123"/>
    </source>
</evidence>
<dbReference type="SUPFAM" id="SSF57701">
    <property type="entry name" value="Zn2/Cys6 DNA-binding domain"/>
    <property type="match status" value="1"/>
</dbReference>
<reference evidence="9" key="1">
    <citation type="journal article" date="2023" name="Mol. Phylogenet. Evol.">
        <title>Genome-scale phylogeny and comparative genomics of the fungal order Sordariales.</title>
        <authorList>
            <person name="Hensen N."/>
            <person name="Bonometti L."/>
            <person name="Westerberg I."/>
            <person name="Brannstrom I.O."/>
            <person name="Guillou S."/>
            <person name="Cros-Aarteil S."/>
            <person name="Calhoun S."/>
            <person name="Haridas S."/>
            <person name="Kuo A."/>
            <person name="Mondo S."/>
            <person name="Pangilinan J."/>
            <person name="Riley R."/>
            <person name="LaButti K."/>
            <person name="Andreopoulos B."/>
            <person name="Lipzen A."/>
            <person name="Chen C."/>
            <person name="Yan M."/>
            <person name="Daum C."/>
            <person name="Ng V."/>
            <person name="Clum A."/>
            <person name="Steindorff A."/>
            <person name="Ohm R.A."/>
            <person name="Martin F."/>
            <person name="Silar P."/>
            <person name="Natvig D.O."/>
            <person name="Lalanne C."/>
            <person name="Gautier V."/>
            <person name="Ament-Velasquez S.L."/>
            <person name="Kruys A."/>
            <person name="Hutchinson M.I."/>
            <person name="Powell A.J."/>
            <person name="Barry K."/>
            <person name="Miller A.N."/>
            <person name="Grigoriev I.V."/>
            <person name="Debuchy R."/>
            <person name="Gladieux P."/>
            <person name="Hiltunen Thoren M."/>
            <person name="Johannesson H."/>
        </authorList>
    </citation>
    <scope>NUCLEOTIDE SEQUENCE</scope>
    <source>
        <strain evidence="9">CBS 118394</strain>
    </source>
</reference>
<gene>
    <name evidence="9" type="ORF">B0H66DRAFT_581336</name>
</gene>
<sequence>MNFSGSSCWTCRLRRKKCDGYSPVCRVCSALLITCHNSPKKPDWVDGGERQRQMAEQLKQEVRDKAPYRRSLAYAQAMEGPMPGTDTAPLGHSHNLPENGSRPGNPSSVDPPQDEDDAPEIFLDKHLQQPAPPPAWAWAGLDRGLVVCYLDFYFPFLFPFYQPSMLDRGRAWVIDFITDSQAMEQTTLSLSSYFFSLALGMGTTTTKGGSDSAQQQQHETCKQLAWEKLLSQIHGTFGLLREELQWLTATSMSEHHLPRALQIMGCILLLQRFETAVWSFENCEAHLSAAVGLFQQVLEGAGGAEEAADSTVPGSWGSRFSLIMRQLRGHGPSWPRQFMTFQAPSSEQMAFRFFSALLLVDDIVVSTALGEEPRLLQYHDSILGSGQWAPTEKDNRDAHIISLGSIVGCQNWAMVAVAKISALDAWKKRQKLAGDLDMMELVLRATAIKSMLAANLARATVSPPSGASADDTNMAWGDMFTPCNGQPSVLAAQSLLATRIWAHAACLYLSVVVSGWQPFSSEVRHHVGCVLDLLAQRMLSRAVLRTIAWPFCVAGCLAGPAQEPLFRSVVEGLWPPGLFGPVLKALEIMESVWRNKDSVDSTTWDLAACFRGLGHFVLLV</sequence>
<evidence type="ECO:0000256" key="6">
    <source>
        <dbReference type="ARBA" id="ARBA00023242"/>
    </source>
</evidence>
<keyword evidence="3" id="KW-0805">Transcription regulation</keyword>
<dbReference type="Pfam" id="PF11951">
    <property type="entry name" value="Fungal_trans_2"/>
    <property type="match status" value="1"/>
</dbReference>
<dbReference type="InterPro" id="IPR021858">
    <property type="entry name" value="Fun_TF"/>
</dbReference>
<keyword evidence="5" id="KW-0804">Transcription</keyword>
<comment type="subcellular location">
    <subcellularLocation>
        <location evidence="1">Nucleus</location>
    </subcellularLocation>
</comment>
<protein>
    <submittedName>
        <fullName evidence="9">Fungal-specific transcription factor domain-containing protein</fullName>
    </submittedName>
</protein>
<dbReference type="EMBL" id="JAUEDM010000003">
    <property type="protein sequence ID" value="KAK3321881.1"/>
    <property type="molecule type" value="Genomic_DNA"/>
</dbReference>
<keyword evidence="2" id="KW-0862">Zinc</keyword>
<evidence type="ECO:0000256" key="5">
    <source>
        <dbReference type="ARBA" id="ARBA00023163"/>
    </source>
</evidence>
<comment type="caution">
    <text evidence="9">The sequence shown here is derived from an EMBL/GenBank/DDBJ whole genome shotgun (WGS) entry which is preliminary data.</text>
</comment>
<feature type="compositionally biased region" description="Polar residues" evidence="7">
    <location>
        <begin position="96"/>
        <end position="110"/>
    </location>
</feature>
<keyword evidence="10" id="KW-1185">Reference proteome</keyword>
<accession>A0AAE0IBC1</accession>
<dbReference type="PROSITE" id="PS00463">
    <property type="entry name" value="ZN2_CY6_FUNGAL_1"/>
    <property type="match status" value="1"/>
</dbReference>
<feature type="region of interest" description="Disordered" evidence="7">
    <location>
        <begin position="79"/>
        <end position="118"/>
    </location>
</feature>
<dbReference type="PROSITE" id="PS50048">
    <property type="entry name" value="ZN2_CY6_FUNGAL_2"/>
    <property type="match status" value="1"/>
</dbReference>
<keyword evidence="4" id="KW-0238">DNA-binding</keyword>
<dbReference type="Gene3D" id="4.10.240.10">
    <property type="entry name" value="Zn(2)-C6 fungal-type DNA-binding domain"/>
    <property type="match status" value="1"/>
</dbReference>
<reference evidence="9" key="2">
    <citation type="submission" date="2023-06" db="EMBL/GenBank/DDBJ databases">
        <authorList>
            <consortium name="Lawrence Berkeley National Laboratory"/>
            <person name="Haridas S."/>
            <person name="Hensen N."/>
            <person name="Bonometti L."/>
            <person name="Westerberg I."/>
            <person name="Brannstrom I.O."/>
            <person name="Guillou S."/>
            <person name="Cros-Aarteil S."/>
            <person name="Calhoun S."/>
            <person name="Kuo A."/>
            <person name="Mondo S."/>
            <person name="Pangilinan J."/>
            <person name="Riley R."/>
            <person name="Labutti K."/>
            <person name="Andreopoulos B."/>
            <person name="Lipzen A."/>
            <person name="Chen C."/>
            <person name="Yanf M."/>
            <person name="Daum C."/>
            <person name="Ng V."/>
            <person name="Clum A."/>
            <person name="Steindorff A."/>
            <person name="Ohm R."/>
            <person name="Martin F."/>
            <person name="Silar P."/>
            <person name="Natvig D."/>
            <person name="Lalanne C."/>
            <person name="Gautier V."/>
            <person name="Ament-Velasquez S.L."/>
            <person name="Kruys A."/>
            <person name="Hutchinson M.I."/>
            <person name="Powell A.J."/>
            <person name="Barry K."/>
            <person name="Miller A.N."/>
            <person name="Grigoriev I.V."/>
            <person name="Debuchy R."/>
            <person name="Gladieux P."/>
            <person name="Thoren M.H."/>
            <person name="Johannesson H."/>
        </authorList>
    </citation>
    <scope>NUCLEOTIDE SEQUENCE</scope>
    <source>
        <strain evidence="9">CBS 118394</strain>
    </source>
</reference>
<organism evidence="9 10">
    <name type="scientific">Apodospora peruviana</name>
    <dbReference type="NCBI Taxonomy" id="516989"/>
    <lineage>
        <taxon>Eukaryota</taxon>
        <taxon>Fungi</taxon>
        <taxon>Dikarya</taxon>
        <taxon>Ascomycota</taxon>
        <taxon>Pezizomycotina</taxon>
        <taxon>Sordariomycetes</taxon>
        <taxon>Sordariomycetidae</taxon>
        <taxon>Sordariales</taxon>
        <taxon>Lasiosphaeriaceae</taxon>
        <taxon>Apodospora</taxon>
    </lineage>
</organism>
<dbReference type="CDD" id="cd00067">
    <property type="entry name" value="GAL4"/>
    <property type="match status" value="1"/>
</dbReference>
<proteinExistence type="predicted"/>
<name>A0AAE0IBC1_9PEZI</name>
<dbReference type="InterPro" id="IPR036864">
    <property type="entry name" value="Zn2-C6_fun-type_DNA-bd_sf"/>
</dbReference>
<evidence type="ECO:0000313" key="9">
    <source>
        <dbReference type="EMBL" id="KAK3321881.1"/>
    </source>
</evidence>
<evidence type="ECO:0000256" key="4">
    <source>
        <dbReference type="ARBA" id="ARBA00023125"/>
    </source>
</evidence>
<dbReference type="GO" id="GO:0005634">
    <property type="term" value="C:nucleus"/>
    <property type="evidence" value="ECO:0007669"/>
    <property type="project" value="UniProtKB-SubCell"/>
</dbReference>
<keyword evidence="6" id="KW-0539">Nucleus</keyword>